<evidence type="ECO:0000313" key="2">
    <source>
        <dbReference type="EMBL" id="AES65723.1"/>
    </source>
</evidence>
<reference evidence="2 4" key="1">
    <citation type="journal article" date="2011" name="Nature">
        <title>The Medicago genome provides insight into the evolution of rhizobial symbioses.</title>
        <authorList>
            <person name="Young N.D."/>
            <person name="Debelle F."/>
            <person name="Oldroyd G.E."/>
            <person name="Geurts R."/>
            <person name="Cannon S.B."/>
            <person name="Udvardi M.K."/>
            <person name="Benedito V.A."/>
            <person name="Mayer K.F."/>
            <person name="Gouzy J."/>
            <person name="Schoof H."/>
            <person name="Van de Peer Y."/>
            <person name="Proost S."/>
            <person name="Cook D.R."/>
            <person name="Meyers B.C."/>
            <person name="Spannagl M."/>
            <person name="Cheung F."/>
            <person name="De Mita S."/>
            <person name="Krishnakumar V."/>
            <person name="Gundlach H."/>
            <person name="Zhou S."/>
            <person name="Mudge J."/>
            <person name="Bharti A.K."/>
            <person name="Murray J.D."/>
            <person name="Naoumkina M.A."/>
            <person name="Rosen B."/>
            <person name="Silverstein K.A."/>
            <person name="Tang H."/>
            <person name="Rombauts S."/>
            <person name="Zhao P.X."/>
            <person name="Zhou P."/>
            <person name="Barbe V."/>
            <person name="Bardou P."/>
            <person name="Bechner M."/>
            <person name="Bellec A."/>
            <person name="Berger A."/>
            <person name="Berges H."/>
            <person name="Bidwell S."/>
            <person name="Bisseling T."/>
            <person name="Choisne N."/>
            <person name="Couloux A."/>
            <person name="Denny R."/>
            <person name="Deshpande S."/>
            <person name="Dai X."/>
            <person name="Doyle J.J."/>
            <person name="Dudez A.M."/>
            <person name="Farmer A.D."/>
            <person name="Fouteau S."/>
            <person name="Franken C."/>
            <person name="Gibelin C."/>
            <person name="Gish J."/>
            <person name="Goldstein S."/>
            <person name="Gonzalez A.J."/>
            <person name="Green P.J."/>
            <person name="Hallab A."/>
            <person name="Hartog M."/>
            <person name="Hua A."/>
            <person name="Humphray S.J."/>
            <person name="Jeong D.H."/>
            <person name="Jing Y."/>
            <person name="Jocker A."/>
            <person name="Kenton S.M."/>
            <person name="Kim D.J."/>
            <person name="Klee K."/>
            <person name="Lai H."/>
            <person name="Lang C."/>
            <person name="Lin S."/>
            <person name="Macmil S.L."/>
            <person name="Magdelenat G."/>
            <person name="Matthews L."/>
            <person name="McCorrison J."/>
            <person name="Monaghan E.L."/>
            <person name="Mun J.H."/>
            <person name="Najar F.Z."/>
            <person name="Nicholson C."/>
            <person name="Noirot C."/>
            <person name="O'Bleness M."/>
            <person name="Paule C.R."/>
            <person name="Poulain J."/>
            <person name="Prion F."/>
            <person name="Qin B."/>
            <person name="Qu C."/>
            <person name="Retzel E.F."/>
            <person name="Riddle C."/>
            <person name="Sallet E."/>
            <person name="Samain S."/>
            <person name="Samson N."/>
            <person name="Sanders I."/>
            <person name="Saurat O."/>
            <person name="Scarpelli C."/>
            <person name="Schiex T."/>
            <person name="Segurens B."/>
            <person name="Severin A.J."/>
            <person name="Sherrier D.J."/>
            <person name="Shi R."/>
            <person name="Sims S."/>
            <person name="Singer S.R."/>
            <person name="Sinharoy S."/>
            <person name="Sterck L."/>
            <person name="Viollet A."/>
            <person name="Wang B.B."/>
            <person name="Wang K."/>
            <person name="Wang M."/>
            <person name="Wang X."/>
            <person name="Warfsmann J."/>
            <person name="Weissenbach J."/>
            <person name="White D.D."/>
            <person name="White J.D."/>
            <person name="Wiley G.B."/>
            <person name="Wincker P."/>
            <person name="Xing Y."/>
            <person name="Yang L."/>
            <person name="Yao Z."/>
            <person name="Ying F."/>
            <person name="Zhai J."/>
            <person name="Zhou L."/>
            <person name="Zuber A."/>
            <person name="Denarie J."/>
            <person name="Dixon R.A."/>
            <person name="May G.D."/>
            <person name="Schwartz D.C."/>
            <person name="Rogers J."/>
            <person name="Quetier F."/>
            <person name="Town C.D."/>
            <person name="Roe B.A."/>
        </authorList>
    </citation>
    <scope>NUCLEOTIDE SEQUENCE [LARGE SCALE GENOMIC DNA]</scope>
    <source>
        <strain evidence="2">A17</strain>
        <strain evidence="3 4">cv. Jemalong A17</strain>
    </source>
</reference>
<accession>G7ISV7</accession>
<keyword evidence="4" id="KW-1185">Reference proteome</keyword>
<dbReference type="Proteomes" id="UP000002051">
    <property type="component" value="Chromosome 2"/>
</dbReference>
<dbReference type="HOGENOM" id="CLU_1941207_0_0_1"/>
<evidence type="ECO:0000313" key="4">
    <source>
        <dbReference type="Proteomes" id="UP000002051"/>
    </source>
</evidence>
<dbReference type="PaxDb" id="3880-AES65723"/>
<evidence type="ECO:0000256" key="1">
    <source>
        <dbReference type="SAM" id="MobiDB-lite"/>
    </source>
</evidence>
<feature type="region of interest" description="Disordered" evidence="1">
    <location>
        <begin position="16"/>
        <end position="61"/>
    </location>
</feature>
<reference evidence="3" key="3">
    <citation type="submission" date="2015-04" db="UniProtKB">
        <authorList>
            <consortium name="EnsemblPlants"/>
        </authorList>
    </citation>
    <scope>IDENTIFICATION</scope>
    <source>
        <strain evidence="3">cv. Jemalong A17</strain>
    </source>
</reference>
<proteinExistence type="predicted"/>
<reference evidence="2 4" key="2">
    <citation type="journal article" date="2014" name="BMC Genomics">
        <title>An improved genome release (version Mt4.0) for the model legume Medicago truncatula.</title>
        <authorList>
            <person name="Tang H."/>
            <person name="Krishnakumar V."/>
            <person name="Bidwell S."/>
            <person name="Rosen B."/>
            <person name="Chan A."/>
            <person name="Zhou S."/>
            <person name="Gentzbittel L."/>
            <person name="Childs K.L."/>
            <person name="Yandell M."/>
            <person name="Gundlach H."/>
            <person name="Mayer K.F."/>
            <person name="Schwartz D.C."/>
            <person name="Town C.D."/>
        </authorList>
    </citation>
    <scope>GENOME REANNOTATION</scope>
    <source>
        <strain evidence="3 4">cv. Jemalong A17</strain>
    </source>
</reference>
<gene>
    <name evidence="2" type="ordered locus">MTR_2g048130</name>
</gene>
<sequence length="130" mass="14246">MHKVFTISHSLIESVVPDETKLSQPRRKPPSLCLSSSPTLSSSPESVVPDENSTPPSPPPLALVPISPAIASRLLAAPTSFSSRDCDVISPSRFRDFHPFSPSRFRDFTSKFRLSPVQIPAISSKFVLQF</sequence>
<name>G7ISV7_MEDTR</name>
<dbReference type="AlphaFoldDB" id="G7ISV7"/>
<dbReference type="EMBL" id="CM001218">
    <property type="protein sequence ID" value="AES65723.1"/>
    <property type="molecule type" value="Genomic_DNA"/>
</dbReference>
<dbReference type="EnsemblPlants" id="AES65723">
    <property type="protein sequence ID" value="AES65723"/>
    <property type="gene ID" value="MTR_2g048130"/>
</dbReference>
<protein>
    <submittedName>
        <fullName evidence="2 3">Uncharacterized protein</fullName>
    </submittedName>
</protein>
<organism evidence="2 4">
    <name type="scientific">Medicago truncatula</name>
    <name type="common">Barrel medic</name>
    <name type="synonym">Medicago tribuloides</name>
    <dbReference type="NCBI Taxonomy" id="3880"/>
    <lineage>
        <taxon>Eukaryota</taxon>
        <taxon>Viridiplantae</taxon>
        <taxon>Streptophyta</taxon>
        <taxon>Embryophyta</taxon>
        <taxon>Tracheophyta</taxon>
        <taxon>Spermatophyta</taxon>
        <taxon>Magnoliopsida</taxon>
        <taxon>eudicotyledons</taxon>
        <taxon>Gunneridae</taxon>
        <taxon>Pentapetalae</taxon>
        <taxon>rosids</taxon>
        <taxon>fabids</taxon>
        <taxon>Fabales</taxon>
        <taxon>Fabaceae</taxon>
        <taxon>Papilionoideae</taxon>
        <taxon>50 kb inversion clade</taxon>
        <taxon>NPAAA clade</taxon>
        <taxon>Hologalegina</taxon>
        <taxon>IRL clade</taxon>
        <taxon>Trifolieae</taxon>
        <taxon>Medicago</taxon>
    </lineage>
</organism>
<evidence type="ECO:0000313" key="3">
    <source>
        <dbReference type="EnsemblPlants" id="AES65723"/>
    </source>
</evidence>
<feature type="compositionally biased region" description="Low complexity" evidence="1">
    <location>
        <begin position="30"/>
        <end position="46"/>
    </location>
</feature>